<dbReference type="GO" id="GO:0005524">
    <property type="term" value="F:ATP binding"/>
    <property type="evidence" value="ECO:0007669"/>
    <property type="project" value="UniProtKB-UniRule"/>
</dbReference>
<gene>
    <name evidence="4" type="ORF">EVG20_g193</name>
</gene>
<dbReference type="InterPro" id="IPR017441">
    <property type="entry name" value="Protein_kinase_ATP_BS"/>
</dbReference>
<dbReference type="InterPro" id="IPR050235">
    <property type="entry name" value="CK1_Ser-Thr_kinase"/>
</dbReference>
<dbReference type="PANTHER" id="PTHR11909">
    <property type="entry name" value="CASEIN KINASE-RELATED"/>
    <property type="match status" value="1"/>
</dbReference>
<keyword evidence="5" id="KW-1185">Reference proteome</keyword>
<dbReference type="Proteomes" id="UP000298327">
    <property type="component" value="Unassembled WGS sequence"/>
</dbReference>
<evidence type="ECO:0000313" key="4">
    <source>
        <dbReference type="EMBL" id="TFY72814.1"/>
    </source>
</evidence>
<evidence type="ECO:0000256" key="2">
    <source>
        <dbReference type="SAM" id="MobiDB-lite"/>
    </source>
</evidence>
<accession>A0A4Y9ZED1</accession>
<evidence type="ECO:0000256" key="1">
    <source>
        <dbReference type="PROSITE-ProRule" id="PRU10141"/>
    </source>
</evidence>
<feature type="binding site" evidence="1">
    <location>
        <position position="49"/>
    </location>
    <ligand>
        <name>ATP</name>
        <dbReference type="ChEBI" id="CHEBI:30616"/>
    </ligand>
</feature>
<dbReference type="InterPro" id="IPR011009">
    <property type="entry name" value="Kinase-like_dom_sf"/>
</dbReference>
<feature type="compositionally biased region" description="Pro residues" evidence="2">
    <location>
        <begin position="327"/>
        <end position="341"/>
    </location>
</feature>
<dbReference type="PROSITE" id="PS00107">
    <property type="entry name" value="PROTEIN_KINASE_ATP"/>
    <property type="match status" value="1"/>
</dbReference>
<dbReference type="Pfam" id="PF00069">
    <property type="entry name" value="Pkinase"/>
    <property type="match status" value="1"/>
</dbReference>
<dbReference type="OrthoDB" id="5979581at2759"/>
<dbReference type="PROSITE" id="PS50011">
    <property type="entry name" value="PROTEIN_KINASE_DOM"/>
    <property type="match status" value="1"/>
</dbReference>
<dbReference type="AlphaFoldDB" id="A0A4Y9ZED1"/>
<feature type="domain" description="Protein kinase" evidence="3">
    <location>
        <begin position="20"/>
        <end position="296"/>
    </location>
</feature>
<feature type="compositionally biased region" description="Basic and acidic residues" evidence="2">
    <location>
        <begin position="558"/>
        <end position="567"/>
    </location>
</feature>
<proteinExistence type="predicted"/>
<evidence type="ECO:0000313" key="5">
    <source>
        <dbReference type="Proteomes" id="UP000298327"/>
    </source>
</evidence>
<dbReference type="GO" id="GO:0004672">
    <property type="term" value="F:protein kinase activity"/>
    <property type="evidence" value="ECO:0007669"/>
    <property type="project" value="InterPro"/>
</dbReference>
<keyword evidence="1" id="KW-0547">Nucleotide-binding</keyword>
<dbReference type="InterPro" id="IPR000719">
    <property type="entry name" value="Prot_kinase_dom"/>
</dbReference>
<evidence type="ECO:0000259" key="3">
    <source>
        <dbReference type="PROSITE" id="PS50011"/>
    </source>
</evidence>
<comment type="caution">
    <text evidence="4">The sequence shown here is derived from an EMBL/GenBank/DDBJ whole genome shotgun (WGS) entry which is preliminary data.</text>
</comment>
<dbReference type="EMBL" id="SEOQ01000004">
    <property type="protein sequence ID" value="TFY72814.1"/>
    <property type="molecule type" value="Genomic_DNA"/>
</dbReference>
<dbReference type="STRING" id="205917.A0A4Y9ZED1"/>
<dbReference type="SMART" id="SM00220">
    <property type="entry name" value="S_TKc"/>
    <property type="match status" value="1"/>
</dbReference>
<organism evidence="4 5">
    <name type="scientific">Dentipellis fragilis</name>
    <dbReference type="NCBI Taxonomy" id="205917"/>
    <lineage>
        <taxon>Eukaryota</taxon>
        <taxon>Fungi</taxon>
        <taxon>Dikarya</taxon>
        <taxon>Basidiomycota</taxon>
        <taxon>Agaricomycotina</taxon>
        <taxon>Agaricomycetes</taxon>
        <taxon>Russulales</taxon>
        <taxon>Hericiaceae</taxon>
        <taxon>Dentipellis</taxon>
    </lineage>
</organism>
<name>A0A4Y9ZED1_9AGAM</name>
<dbReference type="SUPFAM" id="SSF56112">
    <property type="entry name" value="Protein kinase-like (PK-like)"/>
    <property type="match status" value="1"/>
</dbReference>
<protein>
    <recommendedName>
        <fullName evidence="3">Protein kinase domain-containing protein</fullName>
    </recommendedName>
</protein>
<sequence>MATSNTQPQAAAQPKIIGNFVLGDVLGSGVSGSTYVATNIYNGHVVALKVQHANVSCPTNPQERRIYRALQGGTGIPTLWASNVVNGNDYLAIDLLGESLDGMQRKNEKKPFDLRTTCSVAIQLISRLEFMHSRGILHRDVQLGNMAVGLDDKDKLLYMIDFGFAKEYVNPRTGQHLPNTRQKYFTGNYWFSSINVHCRQQAHGRRDDLEAAALMLIHMLTPGGLPWTRNGVPKNDYYHSKLKKQKREARPEDLCRDMPEEFENFLRYCRALSFTGNPDYSYWRNQFRDLAYHLGFDDIDQFMWPPPSVTAPKPVPALQALQAEPLPPLMPVQPLQPPQQQPPRRQSDQMAQVLQDLANMRMANRPVLGVLGDKKNIPQAPRSDGANGHGKSAEVVAPKKPPPQQQQQQVIIISSDSEENAPAVVGARTRFSKAADLCRLTNAVSKAIDNKALASIVAEYAALLQGHTSRTLTKEGFAFLDALHKQLADPSVDTMQSYSNIFSSGLRVMAQVSTRLPEAGPSTLPKPARKAWGAALSPTRLLRRDSSASTAPTPKSKPKQDAREVKAARRRTLPAIEFARPESWLSEKENATMNVTSSMYAPALPLFFVRQHPDMCRACSAECDVDDADSYILKPAPLDRSSPPVSFLITFAPSPAADDADDSFLSFSPISSTTRRRSRALSLPWVHPYAGALQESEAEVEAVQEEDDDWRRFHVEWINEELEM</sequence>
<feature type="region of interest" description="Disordered" evidence="2">
    <location>
        <begin position="542"/>
        <end position="570"/>
    </location>
</feature>
<feature type="region of interest" description="Disordered" evidence="2">
    <location>
        <begin position="371"/>
        <end position="405"/>
    </location>
</feature>
<keyword evidence="1" id="KW-0067">ATP-binding</keyword>
<reference evidence="4 5" key="1">
    <citation type="submission" date="2019-02" db="EMBL/GenBank/DDBJ databases">
        <title>Genome sequencing of the rare red list fungi Dentipellis fragilis.</title>
        <authorList>
            <person name="Buettner E."/>
            <person name="Kellner H."/>
        </authorList>
    </citation>
    <scope>NUCLEOTIDE SEQUENCE [LARGE SCALE GENOMIC DNA]</scope>
    <source>
        <strain evidence="4 5">DSM 105465</strain>
    </source>
</reference>
<dbReference type="Gene3D" id="1.10.510.10">
    <property type="entry name" value="Transferase(Phosphotransferase) domain 1"/>
    <property type="match status" value="1"/>
</dbReference>
<feature type="region of interest" description="Disordered" evidence="2">
    <location>
        <begin position="327"/>
        <end position="350"/>
    </location>
</feature>